<accession>A0A1B9A0X1</accession>
<protein>
    <submittedName>
        <fullName evidence="1">Uncharacterized protein</fullName>
    </submittedName>
</protein>
<organism evidence="1 2">
    <name type="scientific">Chryseobacterium artocarpi</name>
    <dbReference type="NCBI Taxonomy" id="1414727"/>
    <lineage>
        <taxon>Bacteria</taxon>
        <taxon>Pseudomonadati</taxon>
        <taxon>Bacteroidota</taxon>
        <taxon>Flavobacteriia</taxon>
        <taxon>Flavobacteriales</taxon>
        <taxon>Weeksellaceae</taxon>
        <taxon>Chryseobacterium group</taxon>
        <taxon>Chryseobacterium</taxon>
    </lineage>
</organism>
<dbReference type="AlphaFoldDB" id="A0A1B9A0X1"/>
<comment type="caution">
    <text evidence="1">The sequence shown here is derived from an EMBL/GenBank/DDBJ whole genome shotgun (WGS) entry which is preliminary data.</text>
</comment>
<gene>
    <name evidence="1" type="ORF">BBI01_03375</name>
</gene>
<evidence type="ECO:0000313" key="1">
    <source>
        <dbReference type="EMBL" id="OCA77500.1"/>
    </source>
</evidence>
<keyword evidence="2" id="KW-1185">Reference proteome</keyword>
<evidence type="ECO:0000313" key="2">
    <source>
        <dbReference type="Proteomes" id="UP000092651"/>
    </source>
</evidence>
<reference evidence="1 2" key="1">
    <citation type="submission" date="2016-07" db="EMBL/GenBank/DDBJ databases">
        <authorList>
            <person name="Jeong J.-J."/>
            <person name="Kim D.W."/>
            <person name="Sang M.K."/>
            <person name="Choi I.-G."/>
            <person name="Kim K.D."/>
        </authorList>
    </citation>
    <scope>NUCLEOTIDE SEQUENCE [LARGE SCALE GENOMIC DNA]</scope>
    <source>
        <strain evidence="1 2">UTM-3</strain>
    </source>
</reference>
<name>A0A1B9A0X1_9FLAO</name>
<sequence>MDPEKNQLKETYKTARFARSGYKSMVEIFYKHGFISLGKEKKIMTGCIFNGIFFSKNMNHHNALTITLKY</sequence>
<proteinExistence type="predicted"/>
<dbReference type="Proteomes" id="UP000092651">
    <property type="component" value="Unassembled WGS sequence"/>
</dbReference>
<dbReference type="EMBL" id="MAYH01000001">
    <property type="protein sequence ID" value="OCA77500.1"/>
    <property type="molecule type" value="Genomic_DNA"/>
</dbReference>